<proteinExistence type="predicted"/>
<dbReference type="PROSITE" id="PS51740">
    <property type="entry name" value="SPOVT_ABRB"/>
    <property type="match status" value="1"/>
</dbReference>
<keyword evidence="1 3" id="KW-0238">DNA-binding</keyword>
<dbReference type="GO" id="GO:0003677">
    <property type="term" value="F:DNA binding"/>
    <property type="evidence" value="ECO:0007669"/>
    <property type="project" value="UniProtKB-UniRule"/>
</dbReference>
<feature type="domain" description="SpoVT-AbrB" evidence="2">
    <location>
        <begin position="4"/>
        <end position="49"/>
    </location>
</feature>
<reference evidence="3 4" key="1">
    <citation type="submission" date="2018-11" db="EMBL/GenBank/DDBJ databases">
        <title>Genomes From Bacteria Associated with the Canine Oral Cavity: a Test Case for Automated Genome-Based Taxonomic Assignment.</title>
        <authorList>
            <person name="Coil D.A."/>
            <person name="Jospin G."/>
            <person name="Darling A.E."/>
            <person name="Wallis C."/>
            <person name="Davis I.J."/>
            <person name="Harris S."/>
            <person name="Eisen J.A."/>
            <person name="Holcombe L.J."/>
            <person name="O'Flynn C."/>
        </authorList>
    </citation>
    <scope>NUCLEOTIDE SEQUENCE [LARGE SCALE GENOMIC DNA]</scope>
    <source>
        <strain evidence="3 4">OH887_COT-365</strain>
    </source>
</reference>
<accession>A0A3P1T7B0</accession>
<evidence type="ECO:0000259" key="2">
    <source>
        <dbReference type="PROSITE" id="PS51740"/>
    </source>
</evidence>
<dbReference type="Gene3D" id="2.10.260.10">
    <property type="match status" value="1"/>
</dbReference>
<name>A0A3P1T7B0_9ACTN</name>
<dbReference type="Proteomes" id="UP000280819">
    <property type="component" value="Unassembled WGS sequence"/>
</dbReference>
<evidence type="ECO:0000313" key="4">
    <source>
        <dbReference type="Proteomes" id="UP000280819"/>
    </source>
</evidence>
<dbReference type="Pfam" id="PF04014">
    <property type="entry name" value="MazE_antitoxin"/>
    <property type="match status" value="1"/>
</dbReference>
<dbReference type="NCBIfam" id="TIGR01439">
    <property type="entry name" value="lp_hng_hel_AbrB"/>
    <property type="match status" value="1"/>
</dbReference>
<dbReference type="AlphaFoldDB" id="A0A3P1T7B0"/>
<evidence type="ECO:0000256" key="1">
    <source>
        <dbReference type="PROSITE-ProRule" id="PRU01076"/>
    </source>
</evidence>
<dbReference type="InterPro" id="IPR007159">
    <property type="entry name" value="SpoVT-AbrB_dom"/>
</dbReference>
<protein>
    <submittedName>
        <fullName evidence="3">AbrB/MazE/SpoVT family DNA-binding domain-containing protein</fullName>
    </submittedName>
</protein>
<sequence>MSTTYDLRVGDRGRVVLPAALRQELGLQQGDVLSVTLADGQLVASTPRAALARIRARMKGSGVVEELLADRRREVEAGW</sequence>
<dbReference type="SUPFAM" id="SSF89447">
    <property type="entry name" value="AbrB/MazE/MraZ-like"/>
    <property type="match status" value="1"/>
</dbReference>
<evidence type="ECO:0000313" key="3">
    <source>
        <dbReference type="EMBL" id="RRD04706.1"/>
    </source>
</evidence>
<dbReference type="OrthoDB" id="3268570at2"/>
<dbReference type="EMBL" id="RQZG01000009">
    <property type="protein sequence ID" value="RRD04706.1"/>
    <property type="molecule type" value="Genomic_DNA"/>
</dbReference>
<dbReference type="InterPro" id="IPR037914">
    <property type="entry name" value="SpoVT-AbrB_sf"/>
</dbReference>
<organism evidence="3 4">
    <name type="scientific">Arachnia propionica</name>
    <dbReference type="NCBI Taxonomy" id="1750"/>
    <lineage>
        <taxon>Bacteria</taxon>
        <taxon>Bacillati</taxon>
        <taxon>Actinomycetota</taxon>
        <taxon>Actinomycetes</taxon>
        <taxon>Propionibacteriales</taxon>
        <taxon>Propionibacteriaceae</taxon>
        <taxon>Arachnia</taxon>
    </lineage>
</organism>
<dbReference type="RefSeq" id="WP_124844858.1">
    <property type="nucleotide sequence ID" value="NZ_RQZG01000009.1"/>
</dbReference>
<dbReference type="SMART" id="SM00966">
    <property type="entry name" value="SpoVT_AbrB"/>
    <property type="match status" value="1"/>
</dbReference>
<comment type="caution">
    <text evidence="3">The sequence shown here is derived from an EMBL/GenBank/DDBJ whole genome shotgun (WGS) entry which is preliminary data.</text>
</comment>
<gene>
    <name evidence="3" type="ORF">EII34_09185</name>
</gene>